<gene>
    <name evidence="1" type="ORF">SAMN05421820_10842</name>
</gene>
<protein>
    <submittedName>
        <fullName evidence="1">Uncharacterized protein</fullName>
    </submittedName>
</protein>
<dbReference type="Proteomes" id="UP000183200">
    <property type="component" value="Unassembled WGS sequence"/>
</dbReference>
<dbReference type="EMBL" id="FNGY01000008">
    <property type="protein sequence ID" value="SDN53901.1"/>
    <property type="molecule type" value="Genomic_DNA"/>
</dbReference>
<evidence type="ECO:0000313" key="1">
    <source>
        <dbReference type="EMBL" id="SDN53901.1"/>
    </source>
</evidence>
<reference evidence="2" key="1">
    <citation type="submission" date="2016-10" db="EMBL/GenBank/DDBJ databases">
        <authorList>
            <person name="Varghese N."/>
            <person name="Submissions S."/>
        </authorList>
    </citation>
    <scope>NUCLEOTIDE SEQUENCE [LARGE SCALE GENOMIC DNA]</scope>
    <source>
        <strain evidence="2">DSM 19110</strain>
    </source>
</reference>
<evidence type="ECO:0000313" key="2">
    <source>
        <dbReference type="Proteomes" id="UP000183200"/>
    </source>
</evidence>
<name>A0A1H0C7V1_9SPHI</name>
<organism evidence="1 2">
    <name type="scientific">Pedobacter steynii</name>
    <dbReference type="NCBI Taxonomy" id="430522"/>
    <lineage>
        <taxon>Bacteria</taxon>
        <taxon>Pseudomonadati</taxon>
        <taxon>Bacteroidota</taxon>
        <taxon>Sphingobacteriia</taxon>
        <taxon>Sphingobacteriales</taxon>
        <taxon>Sphingobacteriaceae</taxon>
        <taxon>Pedobacter</taxon>
    </lineage>
</organism>
<accession>A0A1H0C7V1</accession>
<proteinExistence type="predicted"/>
<dbReference type="AlphaFoldDB" id="A0A1H0C7V1"/>
<keyword evidence="2" id="KW-1185">Reference proteome</keyword>
<sequence length="72" mass="8488">MIFVRIATMDDIRLEISCNEQFLEGCKNCPNYNVLEPKKKCNCLYTAMLFDPEVNLNYDVPAQPDTQHRYRL</sequence>